<feature type="region of interest" description="Disordered" evidence="2">
    <location>
        <begin position="427"/>
        <end position="458"/>
    </location>
</feature>
<evidence type="ECO:0000256" key="2">
    <source>
        <dbReference type="SAM" id="MobiDB-lite"/>
    </source>
</evidence>
<evidence type="ECO:0000313" key="4">
    <source>
        <dbReference type="Proteomes" id="UP000308652"/>
    </source>
</evidence>
<proteinExistence type="predicted"/>
<dbReference type="AlphaFoldDB" id="A0A5C3LJA5"/>
<dbReference type="Proteomes" id="UP000308652">
    <property type="component" value="Unassembled WGS sequence"/>
</dbReference>
<accession>A0A5C3LJA5</accession>
<feature type="region of interest" description="Disordered" evidence="2">
    <location>
        <begin position="479"/>
        <end position="502"/>
    </location>
</feature>
<protein>
    <submittedName>
        <fullName evidence="3">Uncharacterized protein</fullName>
    </submittedName>
</protein>
<sequence>MEQGDISFSAHQDDITLIGSQDDTLVDLDDEGTFTLDDTKEVFSNLGISQVRKGVQEQQLVEQEDSDQAAEALFYAADSISSILGAETHGPHTATYNHQAVQTGSENAIVDLPKDSMINYHIDTINANLKSLHALDCTGRFIVEEDGRFSFVRDDEHGLPRPAIVLEKVKAVEIEGVYEEIDEETKSIEEIVEEIEEVIEWTKDVVEEIKQTNKELEEIKMADEEIEKANKPTVVSAIEETIKAAYHAPDVFRIADDVQHPKKPTEAPTHLPMTSQAVISDTTTQKHSCSTQQQNKIFTTPWHAGTNIKFKERQLVYVLENSAWLFYVPRHGGTIWPPKSAWESDKVEAPKIVVTDTDAPVDKVKPSERLKDVEAASIAPNVAAACPAELVVLEATPTPPARVEGKPLAIVTRSPSPPITLPRELECAPSKSQKVYSRREKENRPPRMQTPPTPPFTPKCAHLYTQNYYLPVVNTKSSPARVREGPLPVPIPKEFDHTMSPSTPVTLVSRRIKPNIPVQ</sequence>
<evidence type="ECO:0000313" key="3">
    <source>
        <dbReference type="EMBL" id="TFK32920.1"/>
    </source>
</evidence>
<keyword evidence="1" id="KW-0175">Coiled coil</keyword>
<name>A0A5C3LJA5_9AGAR</name>
<keyword evidence="4" id="KW-1185">Reference proteome</keyword>
<evidence type="ECO:0000256" key="1">
    <source>
        <dbReference type="SAM" id="Coils"/>
    </source>
</evidence>
<gene>
    <name evidence="3" type="ORF">BDQ12DRAFT_471063</name>
</gene>
<feature type="compositionally biased region" description="Pro residues" evidence="2">
    <location>
        <begin position="448"/>
        <end position="457"/>
    </location>
</feature>
<feature type="coiled-coil region" evidence="1">
    <location>
        <begin position="174"/>
        <end position="229"/>
    </location>
</feature>
<organism evidence="3 4">
    <name type="scientific">Crucibulum laeve</name>
    <dbReference type="NCBI Taxonomy" id="68775"/>
    <lineage>
        <taxon>Eukaryota</taxon>
        <taxon>Fungi</taxon>
        <taxon>Dikarya</taxon>
        <taxon>Basidiomycota</taxon>
        <taxon>Agaricomycotina</taxon>
        <taxon>Agaricomycetes</taxon>
        <taxon>Agaricomycetidae</taxon>
        <taxon>Agaricales</taxon>
        <taxon>Agaricineae</taxon>
        <taxon>Nidulariaceae</taxon>
        <taxon>Crucibulum</taxon>
    </lineage>
</organism>
<reference evidence="3 4" key="1">
    <citation type="journal article" date="2019" name="Nat. Ecol. Evol.">
        <title>Megaphylogeny resolves global patterns of mushroom evolution.</title>
        <authorList>
            <person name="Varga T."/>
            <person name="Krizsan K."/>
            <person name="Foldi C."/>
            <person name="Dima B."/>
            <person name="Sanchez-Garcia M."/>
            <person name="Sanchez-Ramirez S."/>
            <person name="Szollosi G.J."/>
            <person name="Szarkandi J.G."/>
            <person name="Papp V."/>
            <person name="Albert L."/>
            <person name="Andreopoulos W."/>
            <person name="Angelini C."/>
            <person name="Antonin V."/>
            <person name="Barry K.W."/>
            <person name="Bougher N.L."/>
            <person name="Buchanan P."/>
            <person name="Buyck B."/>
            <person name="Bense V."/>
            <person name="Catcheside P."/>
            <person name="Chovatia M."/>
            <person name="Cooper J."/>
            <person name="Damon W."/>
            <person name="Desjardin D."/>
            <person name="Finy P."/>
            <person name="Geml J."/>
            <person name="Haridas S."/>
            <person name="Hughes K."/>
            <person name="Justo A."/>
            <person name="Karasinski D."/>
            <person name="Kautmanova I."/>
            <person name="Kiss B."/>
            <person name="Kocsube S."/>
            <person name="Kotiranta H."/>
            <person name="LaButti K.M."/>
            <person name="Lechner B.E."/>
            <person name="Liimatainen K."/>
            <person name="Lipzen A."/>
            <person name="Lukacs Z."/>
            <person name="Mihaltcheva S."/>
            <person name="Morgado L.N."/>
            <person name="Niskanen T."/>
            <person name="Noordeloos M.E."/>
            <person name="Ohm R.A."/>
            <person name="Ortiz-Santana B."/>
            <person name="Ovrebo C."/>
            <person name="Racz N."/>
            <person name="Riley R."/>
            <person name="Savchenko A."/>
            <person name="Shiryaev A."/>
            <person name="Soop K."/>
            <person name="Spirin V."/>
            <person name="Szebenyi C."/>
            <person name="Tomsovsky M."/>
            <person name="Tulloss R.E."/>
            <person name="Uehling J."/>
            <person name="Grigoriev I.V."/>
            <person name="Vagvolgyi C."/>
            <person name="Papp T."/>
            <person name="Martin F.M."/>
            <person name="Miettinen O."/>
            <person name="Hibbett D.S."/>
            <person name="Nagy L.G."/>
        </authorList>
    </citation>
    <scope>NUCLEOTIDE SEQUENCE [LARGE SCALE GENOMIC DNA]</scope>
    <source>
        <strain evidence="3 4">CBS 166.37</strain>
    </source>
</reference>
<dbReference type="EMBL" id="ML213659">
    <property type="protein sequence ID" value="TFK32920.1"/>
    <property type="molecule type" value="Genomic_DNA"/>
</dbReference>